<evidence type="ECO:0000313" key="4">
    <source>
        <dbReference type="EMBL" id="MDN5200257.1"/>
    </source>
</evidence>
<evidence type="ECO:0000313" key="5">
    <source>
        <dbReference type="Proteomes" id="UP001172082"/>
    </source>
</evidence>
<dbReference type="PRINTS" id="PR00111">
    <property type="entry name" value="ABHYDROLASE"/>
</dbReference>
<dbReference type="EMBL" id="JAUJEA010000001">
    <property type="protein sequence ID" value="MDN5200257.1"/>
    <property type="molecule type" value="Genomic_DNA"/>
</dbReference>
<gene>
    <name evidence="4" type="ORF">QQ008_02770</name>
</gene>
<dbReference type="PANTHER" id="PTHR42977:SF3">
    <property type="entry name" value="AB HYDROLASE-1 DOMAIN-CONTAINING PROTEIN"/>
    <property type="match status" value="1"/>
</dbReference>
<reference evidence="4" key="1">
    <citation type="submission" date="2023-06" db="EMBL/GenBank/DDBJ databases">
        <title>Genomic of Parafulvivirga corallium.</title>
        <authorList>
            <person name="Wang G."/>
        </authorList>
    </citation>
    <scope>NUCLEOTIDE SEQUENCE</scope>
    <source>
        <strain evidence="4">BMA10</strain>
    </source>
</reference>
<dbReference type="PANTHER" id="PTHR42977">
    <property type="entry name" value="HYDROLASE-RELATED"/>
    <property type="match status" value="1"/>
</dbReference>
<comment type="caution">
    <text evidence="4">The sequence shown here is derived from an EMBL/GenBank/DDBJ whole genome shotgun (WGS) entry which is preliminary data.</text>
</comment>
<keyword evidence="2" id="KW-0732">Signal</keyword>
<name>A0ABT8KHQ3_9BACT</name>
<dbReference type="InterPro" id="IPR029058">
    <property type="entry name" value="AB_hydrolase_fold"/>
</dbReference>
<evidence type="ECO:0000256" key="1">
    <source>
        <dbReference type="ARBA" id="ARBA00022801"/>
    </source>
</evidence>
<organism evidence="4 5">
    <name type="scientific">Splendidivirga corallicola</name>
    <dbReference type="NCBI Taxonomy" id="3051826"/>
    <lineage>
        <taxon>Bacteria</taxon>
        <taxon>Pseudomonadati</taxon>
        <taxon>Bacteroidota</taxon>
        <taxon>Cytophagia</taxon>
        <taxon>Cytophagales</taxon>
        <taxon>Splendidivirgaceae</taxon>
        <taxon>Splendidivirga</taxon>
    </lineage>
</organism>
<evidence type="ECO:0000256" key="2">
    <source>
        <dbReference type="SAM" id="SignalP"/>
    </source>
</evidence>
<protein>
    <submittedName>
        <fullName evidence="4">Alpha/beta hydrolase</fullName>
    </submittedName>
</protein>
<dbReference type="Gene3D" id="3.40.50.1820">
    <property type="entry name" value="alpha/beta hydrolase"/>
    <property type="match status" value="1"/>
</dbReference>
<accession>A0ABT8KHQ3</accession>
<dbReference type="PRINTS" id="PR00412">
    <property type="entry name" value="EPOXHYDRLASE"/>
</dbReference>
<dbReference type="Proteomes" id="UP001172082">
    <property type="component" value="Unassembled WGS sequence"/>
</dbReference>
<keyword evidence="5" id="KW-1185">Reference proteome</keyword>
<dbReference type="GO" id="GO:0016787">
    <property type="term" value="F:hydrolase activity"/>
    <property type="evidence" value="ECO:0007669"/>
    <property type="project" value="UniProtKB-KW"/>
</dbReference>
<dbReference type="Pfam" id="PF00561">
    <property type="entry name" value="Abhydrolase_1"/>
    <property type="match status" value="1"/>
</dbReference>
<feature type="domain" description="AB hydrolase-1" evidence="3">
    <location>
        <begin position="68"/>
        <end position="311"/>
    </location>
</feature>
<dbReference type="InterPro" id="IPR000073">
    <property type="entry name" value="AB_hydrolase_1"/>
</dbReference>
<dbReference type="RefSeq" id="WP_346750282.1">
    <property type="nucleotide sequence ID" value="NZ_JAUJEA010000001.1"/>
</dbReference>
<feature type="chain" id="PRO_5046470089" evidence="2">
    <location>
        <begin position="27"/>
        <end position="329"/>
    </location>
</feature>
<keyword evidence="1 4" id="KW-0378">Hydrolase</keyword>
<dbReference type="InterPro" id="IPR051340">
    <property type="entry name" value="Haloalkane_dehalogenase"/>
</dbReference>
<dbReference type="SUPFAM" id="SSF53474">
    <property type="entry name" value="alpha/beta-Hydrolases"/>
    <property type="match status" value="1"/>
</dbReference>
<proteinExistence type="predicted"/>
<feature type="signal peptide" evidence="2">
    <location>
        <begin position="1"/>
        <end position="26"/>
    </location>
</feature>
<sequence length="329" mass="38409">MDKLKFNSKINFIAMLALLVSQANYAQWQSNDFESGVKRTEAFPTMHRTVEIDGIDIFYREAGSKDAPTILLLHGYPTSSHMFRNLIRDLSGEYHLLAPDYPGYGRSEQPPMAEFEYTFDNMAKIIEGFLEKLEVKKYSLYLMDYGAPIGYRIAAKYPERVESLIVQNGNAYEEGLRDFWEPLKKYWNDYSVENGKALEGFHALEGLKWQYTHGVQNAETISPDNWNIDLQHLTREENNEIQLAMFYDYRTNVTHYPAWQSYFRKYQPPTLIVWGKNDYIFPAEGAHPYKRDLNNIDFHLLNTGHFALEEEGEAIANHIRNFLAKNKVR</sequence>
<dbReference type="InterPro" id="IPR000639">
    <property type="entry name" value="Epox_hydrolase-like"/>
</dbReference>
<evidence type="ECO:0000259" key="3">
    <source>
        <dbReference type="Pfam" id="PF00561"/>
    </source>
</evidence>